<feature type="region of interest" description="Disordered" evidence="1">
    <location>
        <begin position="1"/>
        <end position="21"/>
    </location>
</feature>
<feature type="compositionally biased region" description="Low complexity" evidence="1">
    <location>
        <begin position="801"/>
        <end position="814"/>
    </location>
</feature>
<gene>
    <name evidence="2" type="ORF">TGRH88_062000</name>
</gene>
<dbReference type="Gene3D" id="1.10.245.10">
    <property type="entry name" value="SWIB/MDM2 domain"/>
    <property type="match status" value="1"/>
</dbReference>
<feature type="region of interest" description="Disordered" evidence="1">
    <location>
        <begin position="682"/>
        <end position="873"/>
    </location>
</feature>
<name>A0A7J6JW25_TOXGO</name>
<dbReference type="InterPro" id="IPR036885">
    <property type="entry name" value="SWIB_MDM2_dom_sf"/>
</dbReference>
<evidence type="ECO:0000313" key="3">
    <source>
        <dbReference type="Proteomes" id="UP000557509"/>
    </source>
</evidence>
<accession>A0A7J6JW25</accession>
<dbReference type="AlphaFoldDB" id="A0A7J6JW25"/>
<protein>
    <recommendedName>
        <fullName evidence="4">RSC6/BAF60A-like with A SWIB domain, related protein</fullName>
    </recommendedName>
</protein>
<comment type="caution">
    <text evidence="2">The sequence shown here is derived from an EMBL/GenBank/DDBJ whole genome shotgun (WGS) entry which is preliminary data.</text>
</comment>
<keyword evidence="3" id="KW-1185">Reference proteome</keyword>
<evidence type="ECO:0008006" key="4">
    <source>
        <dbReference type="Google" id="ProtNLM"/>
    </source>
</evidence>
<dbReference type="SUPFAM" id="SSF47592">
    <property type="entry name" value="SWIB/MDM2 domain"/>
    <property type="match status" value="1"/>
</dbReference>
<evidence type="ECO:0000256" key="1">
    <source>
        <dbReference type="SAM" id="MobiDB-lite"/>
    </source>
</evidence>
<feature type="region of interest" description="Disordered" evidence="1">
    <location>
        <begin position="42"/>
        <end position="84"/>
    </location>
</feature>
<dbReference type="EMBL" id="JAAUHK010000197">
    <property type="protein sequence ID" value="KAF4638592.1"/>
    <property type="molecule type" value="Genomic_DNA"/>
</dbReference>
<feature type="compositionally biased region" description="Low complexity" evidence="1">
    <location>
        <begin position="754"/>
        <end position="784"/>
    </location>
</feature>
<reference evidence="2 3" key="1">
    <citation type="submission" date="2020-03" db="EMBL/GenBank/DDBJ databases">
        <title>Genome sequence of Toxoplasma gondii RH-88 strain.</title>
        <authorList>
            <person name="Lorenzi H.A."/>
            <person name="Venepally P."/>
            <person name="Rozenberg A."/>
            <person name="Sibley D."/>
        </authorList>
    </citation>
    <scope>NUCLEOTIDE SEQUENCE [LARGE SCALE GENOMIC DNA]</scope>
    <source>
        <strain evidence="2 3">RH-88</strain>
    </source>
</reference>
<evidence type="ECO:0000313" key="2">
    <source>
        <dbReference type="EMBL" id="KAF4638592.1"/>
    </source>
</evidence>
<dbReference type="VEuPathDB" id="ToxoDB:TGME49_248120"/>
<proteinExistence type="predicted"/>
<dbReference type="Proteomes" id="UP000557509">
    <property type="component" value="Unassembled WGS sequence"/>
</dbReference>
<sequence length="973" mass="101827">MTPSSGVPAASQASADIASCRPQNETLPASAAARSVAGSASACAKKPSSASTAANASLRQKGHSTVSSKQSGTSPLSGKRETKGTGLAPCIDVPECVEKVCPELYRESLALRELQHEMDEAVEHLVTNLRDACYPSLHTSSRIVLPTLLSRRRLRVFIYNTHEHQPPAYSAFEQHAPQPDALSASLAAAALANAQSASAEGGGPEKLGAQVALDDGKKGACPPPVESSDVHTPPPSWCLYIKAVSMEKQDTAVNHSVGGPGSSVFTPRFSSFFSRVMILTPEETVVWDSRTTGSLAASLFDGLSIHRKGSREMPLKILFFINYRTPTFRLSEPLSALCGGKQQMSLCGVLRAIWTHVMANDLLLSEAKSEKTPLDSKDSSPSAASGEARKSATSTVDPAGILYARTDAVLQAVFGAHVEHFCFADLPRLLRSQLLPPSPVCISHPLKLRGDWIDNEQAYEFTLECLDTAGAGWSACSAGQGGASASLPGGSAVLWASAVETLLQNMATSCCVLGLDPWLSSQQQVLQQLSSQTQLQQLQLASAACLAPKANQAPAQRRGRGEEQTEDEQALLQHILRVQQRSDEVDQKLREEMEKLQQRVMYLNLYKGFANNPLAFLNQQLSQTLPDISEALLDEDFVYDYNTRQRTAAYYTSPWVPRAVQRYLQKRNVSYEDQVCKVLSSFNIPDPRKRQRENADGASGSGQGTAGSAGASSRPVKPRTGGTGPASGGASSSHRPRPTGGTRHVKKKEEPQMSPGSSASPSFPSGAAGAGGFPSAAAAAGGPAHDAQSSAGAATPEPPALGVSGDLSGVSGSGFVTPGGVKPPAHLGPPPSQFAVTPVMPGGVSQGLQTPGVAGPHGPGNPARPAGPYHQTVGRVETGRRPPMGMGVPGVYTHGPMGGGIPMQMMQPQHGLMAGGGMGASWTPAGPQGQGMPPQMGPGQFWTGAGMHPGAPDLMRPGGHMGSTPFKSGTAGE</sequence>
<feature type="compositionally biased region" description="Polar residues" evidence="1">
    <location>
        <begin position="63"/>
        <end position="76"/>
    </location>
</feature>
<feature type="region of interest" description="Disordered" evidence="1">
    <location>
        <begin position="370"/>
        <end position="391"/>
    </location>
</feature>
<organism evidence="2 3">
    <name type="scientific">Toxoplasma gondii</name>
    <dbReference type="NCBI Taxonomy" id="5811"/>
    <lineage>
        <taxon>Eukaryota</taxon>
        <taxon>Sar</taxon>
        <taxon>Alveolata</taxon>
        <taxon>Apicomplexa</taxon>
        <taxon>Conoidasida</taxon>
        <taxon>Coccidia</taxon>
        <taxon>Eucoccidiorida</taxon>
        <taxon>Eimeriorina</taxon>
        <taxon>Sarcocystidae</taxon>
        <taxon>Toxoplasma</taxon>
    </lineage>
</organism>
<feature type="compositionally biased region" description="Basic and acidic residues" evidence="1">
    <location>
        <begin position="686"/>
        <end position="695"/>
    </location>
</feature>
<feature type="compositionally biased region" description="Low complexity" evidence="1">
    <location>
        <begin position="42"/>
        <end position="57"/>
    </location>
</feature>